<evidence type="ECO:0000313" key="1">
    <source>
        <dbReference type="EMBL" id="SHN47382.1"/>
    </source>
</evidence>
<evidence type="ECO:0008006" key="3">
    <source>
        <dbReference type="Google" id="ProtNLM"/>
    </source>
</evidence>
<organism evidence="1 2">
    <name type="scientific">Cryptosporangium aurantiacum</name>
    <dbReference type="NCBI Taxonomy" id="134849"/>
    <lineage>
        <taxon>Bacteria</taxon>
        <taxon>Bacillati</taxon>
        <taxon>Actinomycetota</taxon>
        <taxon>Actinomycetes</taxon>
        <taxon>Cryptosporangiales</taxon>
        <taxon>Cryptosporangiaceae</taxon>
        <taxon>Cryptosporangium</taxon>
    </lineage>
</organism>
<dbReference type="OrthoDB" id="1907165at2"/>
<accession>A0A1M7RMQ2</accession>
<name>A0A1M7RMQ2_9ACTN</name>
<dbReference type="Proteomes" id="UP000184440">
    <property type="component" value="Unassembled WGS sequence"/>
</dbReference>
<dbReference type="AlphaFoldDB" id="A0A1M7RMQ2"/>
<dbReference type="RefSeq" id="WP_073265196.1">
    <property type="nucleotide sequence ID" value="NZ_FRCS01000023.1"/>
</dbReference>
<dbReference type="InterPro" id="IPR037026">
    <property type="entry name" value="Vgr_OB-fold_dom_sf"/>
</dbReference>
<dbReference type="SUPFAM" id="SSF69255">
    <property type="entry name" value="gp5 N-terminal domain-like"/>
    <property type="match status" value="1"/>
</dbReference>
<dbReference type="EMBL" id="FRCS01000023">
    <property type="protein sequence ID" value="SHN47382.1"/>
    <property type="molecule type" value="Genomic_DNA"/>
</dbReference>
<protein>
    <recommendedName>
        <fullName evidence="3">Gp5/Type VI secretion system Vgr protein OB-fold domain-containing protein</fullName>
    </recommendedName>
</protein>
<keyword evidence="2" id="KW-1185">Reference proteome</keyword>
<reference evidence="1 2" key="1">
    <citation type="submission" date="2016-11" db="EMBL/GenBank/DDBJ databases">
        <authorList>
            <person name="Jaros S."/>
            <person name="Januszkiewicz K."/>
            <person name="Wedrychowicz H."/>
        </authorList>
    </citation>
    <scope>NUCLEOTIDE SEQUENCE [LARGE SCALE GENOMIC DNA]</scope>
    <source>
        <strain evidence="1 2">DSM 46144</strain>
    </source>
</reference>
<proteinExistence type="predicted"/>
<dbReference type="STRING" id="134849.SAMN05443668_12328"/>
<evidence type="ECO:0000313" key="2">
    <source>
        <dbReference type="Proteomes" id="UP000184440"/>
    </source>
</evidence>
<gene>
    <name evidence="1" type="ORF">SAMN05443668_12328</name>
</gene>
<sequence>MTSGLFETIQRIVAQQLAGVRRSAVGIVQDQQALANGNYACTVALRNSQVVLKDVPIATGTLGYVAAPAIGETVLVEYIGSSPDEPVITGRLYSGENRPPPASAGTAVLRLPPGADDANAAQVAISGTDQEVTLTLGDDVKVSLRGGDPAVEVDVGKGPARTTLSIAPDGSVTLDARKLTLSADTVVDIRGQEITLSGLQLNLRADHGIALNSKGVVEVNGQIIKLN</sequence>
<dbReference type="Gene3D" id="2.40.50.230">
    <property type="entry name" value="Gp5 N-terminal domain"/>
    <property type="match status" value="1"/>
</dbReference>